<evidence type="ECO:0000256" key="1">
    <source>
        <dbReference type="SAM" id="SignalP"/>
    </source>
</evidence>
<name>A0A9E7AMN8_9ACTN</name>
<dbReference type="Proteomes" id="UP000831562">
    <property type="component" value="Chromosome"/>
</dbReference>
<gene>
    <name evidence="2" type="ORF">M3I19_05315</name>
</gene>
<reference evidence="2" key="1">
    <citation type="submission" date="2022-05" db="EMBL/GenBank/DDBJ databases">
        <title>Using nanopore sequencing to obtain complete genomes from saliva samples.</title>
        <authorList>
            <person name="Baker J.L."/>
        </authorList>
    </citation>
    <scope>NUCLEOTIDE SEQUENCE</scope>
    <source>
        <strain evidence="2">JCVI-JB-Lp32</strain>
    </source>
</reference>
<organism evidence="2 3">
    <name type="scientific">Lancefieldella parvula</name>
    <dbReference type="NCBI Taxonomy" id="1382"/>
    <lineage>
        <taxon>Bacteria</taxon>
        <taxon>Bacillati</taxon>
        <taxon>Actinomycetota</taxon>
        <taxon>Coriobacteriia</taxon>
        <taxon>Coriobacteriales</taxon>
        <taxon>Atopobiaceae</taxon>
        <taxon>Lancefieldella</taxon>
    </lineage>
</organism>
<evidence type="ECO:0000313" key="2">
    <source>
        <dbReference type="EMBL" id="UQF77708.1"/>
    </source>
</evidence>
<keyword evidence="1" id="KW-0732">Signal</keyword>
<protein>
    <submittedName>
        <fullName evidence="2">Uncharacterized protein</fullName>
    </submittedName>
</protein>
<feature type="chain" id="PRO_5038430865" evidence="1">
    <location>
        <begin position="31"/>
        <end position="411"/>
    </location>
</feature>
<sequence>MTSKMQGRSFLAVMFAFLAALIFMPNIAYAASNNSFYNGTTTNVSPSVSADGLIERSIYFTDASGQTSNYAYKDNDTTQMNRSIVDIDKYQNLQAVVKITNISSSPVSVNEIMQLPLTYYVSSSPNPDLRATGFTFSSTNAATAINLNINGLNGGSGSQPAANAYAAYQAAGQDNAEMRSVSISGTLAAGETITLTVPLTLTNGSSLNLYGTNYVGLTQYLLDHRTSYGNPRVSVRFARQVLEEGTNNSILSSNKKYLGVIIRPDGSYYAIPQDEWNYMPNISASDIHVDNILYEDRHSATENDALYTGGAYYIDLTNIKNAMRDYGYSVHTGNSNRGLYLNLPGWQLAVDNDLADDVYQEYSYTSLSGSNLVINASENSTDELDLNNGVISPLYTELQTGSYRTRQHYYC</sequence>
<proteinExistence type="predicted"/>
<feature type="signal peptide" evidence="1">
    <location>
        <begin position="1"/>
        <end position="30"/>
    </location>
</feature>
<dbReference type="AlphaFoldDB" id="A0A9E7AMN8"/>
<dbReference type="EMBL" id="CP097092">
    <property type="protein sequence ID" value="UQF77708.1"/>
    <property type="molecule type" value="Genomic_DNA"/>
</dbReference>
<accession>A0A9E7AMN8</accession>
<evidence type="ECO:0000313" key="3">
    <source>
        <dbReference type="Proteomes" id="UP000831562"/>
    </source>
</evidence>